<comment type="caution">
    <text evidence="2">The sequence shown here is derived from an EMBL/GenBank/DDBJ whole genome shotgun (WGS) entry which is preliminary data.</text>
</comment>
<reference evidence="2" key="1">
    <citation type="submission" date="2022-08" db="EMBL/GenBank/DDBJ databases">
        <authorList>
            <person name="Tistechok S."/>
            <person name="Samborskyy M."/>
            <person name="Roman I."/>
        </authorList>
    </citation>
    <scope>NUCLEOTIDE SEQUENCE</scope>
    <source>
        <strain evidence="2">DSM 103496</strain>
    </source>
</reference>
<dbReference type="RefSeq" id="WP_259628383.1">
    <property type="nucleotide sequence ID" value="NZ_JANYMP010000027.1"/>
</dbReference>
<evidence type="ECO:0000256" key="1">
    <source>
        <dbReference type="SAM" id="MobiDB-lite"/>
    </source>
</evidence>
<protein>
    <submittedName>
        <fullName evidence="2">Uncharacterized protein</fullName>
    </submittedName>
</protein>
<dbReference type="AlphaFoldDB" id="A0A9X2VWD1"/>
<sequence length="112" mass="12035">MTIRLKSVVLTDAVPMTSESVPHCDLCGGSGSMTWQQPSPGPDGKMILTEVSHPCVQGCSGWWKLPAAEQVDVVEPDTDSTVGNVAQANGYHRTEWSQPFEQERGPGSPSPR</sequence>
<evidence type="ECO:0000313" key="2">
    <source>
        <dbReference type="EMBL" id="MCS7482918.1"/>
    </source>
</evidence>
<feature type="region of interest" description="Disordered" evidence="1">
    <location>
        <begin position="76"/>
        <end position="112"/>
    </location>
</feature>
<accession>A0A9X2VWD1</accession>
<dbReference type="EMBL" id="JANYMP010000027">
    <property type="protein sequence ID" value="MCS7482918.1"/>
    <property type="molecule type" value="Genomic_DNA"/>
</dbReference>
<proteinExistence type="predicted"/>
<gene>
    <name evidence="2" type="ORF">NZH93_39235</name>
</gene>
<dbReference type="Proteomes" id="UP001141259">
    <property type="component" value="Unassembled WGS sequence"/>
</dbReference>
<name>A0A9X2VWD1_9PSEU</name>
<keyword evidence="3" id="KW-1185">Reference proteome</keyword>
<evidence type="ECO:0000313" key="3">
    <source>
        <dbReference type="Proteomes" id="UP001141259"/>
    </source>
</evidence>
<organism evidence="2 3">
    <name type="scientific">Umezawaea endophytica</name>
    <dbReference type="NCBI Taxonomy" id="1654476"/>
    <lineage>
        <taxon>Bacteria</taxon>
        <taxon>Bacillati</taxon>
        <taxon>Actinomycetota</taxon>
        <taxon>Actinomycetes</taxon>
        <taxon>Pseudonocardiales</taxon>
        <taxon>Pseudonocardiaceae</taxon>
        <taxon>Umezawaea</taxon>
    </lineage>
</organism>